<dbReference type="EnsemblPlants" id="ORGLA04G0044100.1">
    <property type="protein sequence ID" value="ORGLA04G0044100.1"/>
    <property type="gene ID" value="ORGLA04G0044100"/>
</dbReference>
<feature type="region of interest" description="Disordered" evidence="1">
    <location>
        <begin position="63"/>
        <end position="92"/>
    </location>
</feature>
<reference evidence="2 3" key="2">
    <citation type="submission" date="2018-04" db="EMBL/GenBank/DDBJ databases">
        <title>OglaRS2 (Oryza glaberrima Reference Sequence Version 2).</title>
        <authorList>
            <person name="Zhang J."/>
            <person name="Kudrna D."/>
            <person name="Lee S."/>
            <person name="Talag J."/>
            <person name="Rajasekar S."/>
            <person name="Wing R.A."/>
        </authorList>
    </citation>
    <scope>NUCLEOTIDE SEQUENCE [LARGE SCALE GENOMIC DNA]</scope>
    <source>
        <strain evidence="2 3">cv. IRGC 96717</strain>
    </source>
</reference>
<name>I1PJS2_ORYGL</name>
<evidence type="ECO:0000313" key="3">
    <source>
        <dbReference type="Proteomes" id="UP000007306"/>
    </source>
</evidence>
<evidence type="ECO:0000313" key="2">
    <source>
        <dbReference type="EnsemblPlants" id="ORGLA04G0044100.1"/>
    </source>
</evidence>
<feature type="compositionally biased region" description="Basic and acidic residues" evidence="1">
    <location>
        <begin position="63"/>
        <end position="72"/>
    </location>
</feature>
<dbReference type="HOGENOM" id="CLU_2076758_0_0_1"/>
<evidence type="ECO:0000256" key="1">
    <source>
        <dbReference type="SAM" id="MobiDB-lite"/>
    </source>
</evidence>
<proteinExistence type="predicted"/>
<reference evidence="2" key="1">
    <citation type="submission" date="2015-06" db="UniProtKB">
        <authorList>
            <consortium name="EnsemblPlants"/>
        </authorList>
    </citation>
    <scope>IDENTIFICATION</scope>
</reference>
<dbReference type="AlphaFoldDB" id="I1PJS2"/>
<dbReference type="Gramene" id="ORGLA04G0044100.1">
    <property type="protein sequence ID" value="ORGLA04G0044100.1"/>
    <property type="gene ID" value="ORGLA04G0044100"/>
</dbReference>
<dbReference type="Proteomes" id="UP000007306">
    <property type="component" value="Chromosome 4"/>
</dbReference>
<accession>I1PJS2</accession>
<sequence length="118" mass="13286">IAKASRLVVNPSSFAQQVRLRWFAYGETLRTQLKGFAIMSKGPTGKSSLQAKQEGFARRCEAFAKKPKDQNGPRRPFTNMGRAQKPMKRPLNQMDIVCPRKCPYQKGIHVNSPANIKP</sequence>
<keyword evidence="3" id="KW-1185">Reference proteome</keyword>
<organism evidence="2 3">
    <name type="scientific">Oryza glaberrima</name>
    <name type="common">African rice</name>
    <dbReference type="NCBI Taxonomy" id="4538"/>
    <lineage>
        <taxon>Eukaryota</taxon>
        <taxon>Viridiplantae</taxon>
        <taxon>Streptophyta</taxon>
        <taxon>Embryophyta</taxon>
        <taxon>Tracheophyta</taxon>
        <taxon>Spermatophyta</taxon>
        <taxon>Magnoliopsida</taxon>
        <taxon>Liliopsida</taxon>
        <taxon>Poales</taxon>
        <taxon>Poaceae</taxon>
        <taxon>BOP clade</taxon>
        <taxon>Oryzoideae</taxon>
        <taxon>Oryzeae</taxon>
        <taxon>Oryzinae</taxon>
        <taxon>Oryza</taxon>
    </lineage>
</organism>
<protein>
    <submittedName>
        <fullName evidence="2">Uncharacterized protein</fullName>
    </submittedName>
</protein>